<dbReference type="PANTHER" id="PTHR33992">
    <property type="entry name" value="RIBONUCLEASE P PROTEIN COMPONENT"/>
    <property type="match status" value="1"/>
</dbReference>
<dbReference type="GO" id="GO:0000049">
    <property type="term" value="F:tRNA binding"/>
    <property type="evidence" value="ECO:0007669"/>
    <property type="project" value="UniProtKB-UniRule"/>
</dbReference>
<dbReference type="NCBIfam" id="TIGR00188">
    <property type="entry name" value="rnpA"/>
    <property type="match status" value="1"/>
</dbReference>
<dbReference type="PANTHER" id="PTHR33992:SF1">
    <property type="entry name" value="RIBONUCLEASE P PROTEIN COMPONENT"/>
    <property type="match status" value="1"/>
</dbReference>
<comment type="subunit">
    <text evidence="7">Consists of a catalytic RNA component (M1 or rnpB) and a protein subunit.</text>
</comment>
<keyword evidence="4 7" id="KW-0255">Endonuclease</keyword>
<keyword evidence="5 7" id="KW-0378">Hydrolase</keyword>
<evidence type="ECO:0000256" key="1">
    <source>
        <dbReference type="ARBA" id="ARBA00002663"/>
    </source>
</evidence>
<dbReference type="EC" id="3.1.26.5" evidence="7 8"/>
<evidence type="ECO:0000256" key="3">
    <source>
        <dbReference type="ARBA" id="ARBA00022722"/>
    </source>
</evidence>
<keyword evidence="6 7" id="KW-0694">RNA-binding</keyword>
<dbReference type="GO" id="GO:0001682">
    <property type="term" value="P:tRNA 5'-leader removal"/>
    <property type="evidence" value="ECO:0007669"/>
    <property type="project" value="UniProtKB-UniRule"/>
</dbReference>
<reference evidence="9 10" key="1">
    <citation type="submission" date="2016-12" db="EMBL/GenBank/DDBJ databases">
        <authorList>
            <person name="Song W.-J."/>
            <person name="Kurnit D.M."/>
        </authorList>
    </citation>
    <scope>NUCLEOTIDE SEQUENCE [LARGE SCALE GENOMIC DNA]</scope>
    <source>
        <strain evidence="9 10">175</strain>
    </source>
</reference>
<proteinExistence type="inferred from homology"/>
<keyword evidence="3 7" id="KW-0540">Nuclease</keyword>
<dbReference type="PROSITE" id="PS00648">
    <property type="entry name" value="RIBONUCLEASE_P"/>
    <property type="match status" value="1"/>
</dbReference>
<dbReference type="GO" id="GO:0042781">
    <property type="term" value="F:3'-tRNA processing endoribonuclease activity"/>
    <property type="evidence" value="ECO:0007669"/>
    <property type="project" value="TreeGrafter"/>
</dbReference>
<evidence type="ECO:0000313" key="9">
    <source>
        <dbReference type="EMBL" id="SMF93711.1"/>
    </source>
</evidence>
<gene>
    <name evidence="7" type="primary">rnpA</name>
    <name evidence="9" type="ORF">SAMN02949497_0998</name>
</gene>
<evidence type="ECO:0000256" key="8">
    <source>
        <dbReference type="NCBIfam" id="TIGR00188"/>
    </source>
</evidence>
<comment type="catalytic activity">
    <reaction evidence="7">
        <text>Endonucleolytic cleavage of RNA, removing 5'-extranucleotides from tRNA precursor.</text>
        <dbReference type="EC" id="3.1.26.5"/>
    </reaction>
</comment>
<evidence type="ECO:0000313" key="10">
    <source>
        <dbReference type="Proteomes" id="UP000192923"/>
    </source>
</evidence>
<dbReference type="GO" id="GO:0030677">
    <property type="term" value="C:ribonuclease P complex"/>
    <property type="evidence" value="ECO:0007669"/>
    <property type="project" value="TreeGrafter"/>
</dbReference>
<dbReference type="InterPro" id="IPR020568">
    <property type="entry name" value="Ribosomal_Su5_D2-typ_SF"/>
</dbReference>
<evidence type="ECO:0000256" key="5">
    <source>
        <dbReference type="ARBA" id="ARBA00022801"/>
    </source>
</evidence>
<dbReference type="InterPro" id="IPR014721">
    <property type="entry name" value="Ribsml_uS5_D2-typ_fold_subgr"/>
</dbReference>
<evidence type="ECO:0000256" key="2">
    <source>
        <dbReference type="ARBA" id="ARBA00022694"/>
    </source>
</evidence>
<protein>
    <recommendedName>
        <fullName evidence="7 8">Ribonuclease P protein component</fullName>
        <shortName evidence="7">RNase P protein</shortName>
        <shortName evidence="7">RNaseP protein</shortName>
        <ecNumber evidence="7 8">3.1.26.5</ecNumber>
    </recommendedName>
    <alternativeName>
        <fullName evidence="7">Protein C5</fullName>
    </alternativeName>
</protein>
<dbReference type="Proteomes" id="UP000192923">
    <property type="component" value="Unassembled WGS sequence"/>
</dbReference>
<dbReference type="STRING" id="1760988.SAMN02949497_0998"/>
<evidence type="ECO:0000256" key="7">
    <source>
        <dbReference type="HAMAP-Rule" id="MF_00227"/>
    </source>
</evidence>
<dbReference type="OrthoDB" id="9796422at2"/>
<organism evidence="9 10">
    <name type="scientific">Methylomagnum ishizawai</name>
    <dbReference type="NCBI Taxonomy" id="1760988"/>
    <lineage>
        <taxon>Bacteria</taxon>
        <taxon>Pseudomonadati</taxon>
        <taxon>Pseudomonadota</taxon>
        <taxon>Gammaproteobacteria</taxon>
        <taxon>Methylococcales</taxon>
        <taxon>Methylococcaceae</taxon>
        <taxon>Methylomagnum</taxon>
    </lineage>
</organism>
<dbReference type="HAMAP" id="MF_00227">
    <property type="entry name" value="RNase_P"/>
    <property type="match status" value="1"/>
</dbReference>
<name>A0A1Y6CTF9_9GAMM</name>
<dbReference type="EMBL" id="FXAM01000001">
    <property type="protein sequence ID" value="SMF93711.1"/>
    <property type="molecule type" value="Genomic_DNA"/>
</dbReference>
<dbReference type="InterPro" id="IPR000100">
    <property type="entry name" value="RNase_P"/>
</dbReference>
<dbReference type="SUPFAM" id="SSF54211">
    <property type="entry name" value="Ribosomal protein S5 domain 2-like"/>
    <property type="match status" value="1"/>
</dbReference>
<sequence length="131" mass="14846">MEASGQGFPKTHRLNTAAEFQRVFDQPLKSADSRLTVLARTNGKTHPRLGLAISKRQVRKATDRNLIKRLVRESFRLRQHTLGGLDFVVMARSAALQADHETLRRSLQKHWDRLVTQCKPSWSSSSNPTAT</sequence>
<evidence type="ECO:0000256" key="6">
    <source>
        <dbReference type="ARBA" id="ARBA00022884"/>
    </source>
</evidence>
<dbReference type="Pfam" id="PF00825">
    <property type="entry name" value="Ribonuclease_P"/>
    <property type="match status" value="1"/>
</dbReference>
<dbReference type="InterPro" id="IPR020539">
    <property type="entry name" value="RNase_P_CS"/>
</dbReference>
<dbReference type="Gene3D" id="3.30.230.10">
    <property type="match status" value="1"/>
</dbReference>
<keyword evidence="10" id="KW-1185">Reference proteome</keyword>
<evidence type="ECO:0000256" key="4">
    <source>
        <dbReference type="ARBA" id="ARBA00022759"/>
    </source>
</evidence>
<keyword evidence="2 7" id="KW-0819">tRNA processing</keyword>
<dbReference type="GO" id="GO:0004526">
    <property type="term" value="F:ribonuclease P activity"/>
    <property type="evidence" value="ECO:0007669"/>
    <property type="project" value="UniProtKB-UniRule"/>
</dbReference>
<comment type="function">
    <text evidence="1 7">RNaseP catalyzes the removal of the 5'-leader sequence from pre-tRNA to produce the mature 5'-terminus. It can also cleave other RNA substrates such as 4.5S RNA. The protein component plays an auxiliary but essential role in vivo by binding to the 5'-leader sequence and broadening the substrate specificity of the ribozyme.</text>
</comment>
<comment type="similarity">
    <text evidence="7">Belongs to the RnpA family.</text>
</comment>
<accession>A0A1Y6CTF9</accession>
<dbReference type="RefSeq" id="WP_085210502.1">
    <property type="nucleotide sequence ID" value="NZ_FXAM01000001.1"/>
</dbReference>
<dbReference type="AlphaFoldDB" id="A0A1Y6CTF9"/>